<reference evidence="1 2" key="1">
    <citation type="journal article" date="2021" name="BMC Genomics">
        <title>Datura genome reveals duplications of psychoactive alkaloid biosynthetic genes and high mutation rate following tissue culture.</title>
        <authorList>
            <person name="Rajewski A."/>
            <person name="Carter-House D."/>
            <person name="Stajich J."/>
            <person name="Litt A."/>
        </authorList>
    </citation>
    <scope>NUCLEOTIDE SEQUENCE [LARGE SCALE GENOMIC DNA]</scope>
    <source>
        <strain evidence="1">AR-01</strain>
    </source>
</reference>
<sequence length="83" mass="9035">MPKDQEMTNVVSPTCLLKEITHDGARDSILALEISNLCFKNIGSLPGVPNTKKEIGNQLFSTWCIGYLSHSGSEVESVKDNSP</sequence>
<dbReference type="Proteomes" id="UP000823775">
    <property type="component" value="Unassembled WGS sequence"/>
</dbReference>
<accession>A0ABS8W3B3</accession>
<dbReference type="EMBL" id="JACEIK010006655">
    <property type="protein sequence ID" value="MCE2056048.1"/>
    <property type="molecule type" value="Genomic_DNA"/>
</dbReference>
<comment type="caution">
    <text evidence="1">The sequence shown here is derived from an EMBL/GenBank/DDBJ whole genome shotgun (WGS) entry which is preliminary data.</text>
</comment>
<name>A0ABS8W3B3_DATST</name>
<gene>
    <name evidence="1" type="ORF">HAX54_043966</name>
</gene>
<evidence type="ECO:0000313" key="2">
    <source>
        <dbReference type="Proteomes" id="UP000823775"/>
    </source>
</evidence>
<organism evidence="1 2">
    <name type="scientific">Datura stramonium</name>
    <name type="common">Jimsonweed</name>
    <name type="synonym">Common thornapple</name>
    <dbReference type="NCBI Taxonomy" id="4076"/>
    <lineage>
        <taxon>Eukaryota</taxon>
        <taxon>Viridiplantae</taxon>
        <taxon>Streptophyta</taxon>
        <taxon>Embryophyta</taxon>
        <taxon>Tracheophyta</taxon>
        <taxon>Spermatophyta</taxon>
        <taxon>Magnoliopsida</taxon>
        <taxon>eudicotyledons</taxon>
        <taxon>Gunneridae</taxon>
        <taxon>Pentapetalae</taxon>
        <taxon>asterids</taxon>
        <taxon>lamiids</taxon>
        <taxon>Solanales</taxon>
        <taxon>Solanaceae</taxon>
        <taxon>Solanoideae</taxon>
        <taxon>Datureae</taxon>
        <taxon>Datura</taxon>
    </lineage>
</organism>
<keyword evidence="2" id="KW-1185">Reference proteome</keyword>
<protein>
    <submittedName>
        <fullName evidence="1">Uncharacterized protein</fullName>
    </submittedName>
</protein>
<proteinExistence type="predicted"/>
<evidence type="ECO:0000313" key="1">
    <source>
        <dbReference type="EMBL" id="MCE2056048.1"/>
    </source>
</evidence>